<keyword evidence="3" id="KW-0540">Nuclease</keyword>
<protein>
    <recommendedName>
        <fullName evidence="8">Reverse transcriptase RNase H-like domain-containing protein</fullName>
    </recommendedName>
</protein>
<keyword evidence="5" id="KW-0378">Hydrolase</keyword>
<evidence type="ECO:0000256" key="6">
    <source>
        <dbReference type="ARBA" id="ARBA00022918"/>
    </source>
</evidence>
<dbReference type="SUPFAM" id="SSF56672">
    <property type="entry name" value="DNA/RNA polymerases"/>
    <property type="match status" value="1"/>
</dbReference>
<sequence length="194" mass="22078">MDLSPSSYHGTLEELWDEEEEPEQIEPMIKVVPSAYHQYLHVFSKVKAEKIPPNCACDHHIELNESLPHFNPSLPTIVERNASNYALGAVLSQVSDSGNHPIAFYSRKPIPEELNYDIHDKELLGIALALNRWSVFCLSLSSPFEVLTNHSSMQYFISSNILTLLQAFWSEFLSDFHFLITYLPGCLVTLLDEL</sequence>
<dbReference type="InterPro" id="IPR041373">
    <property type="entry name" value="RT_RNaseH"/>
</dbReference>
<keyword evidence="2" id="KW-0548">Nucleotidyltransferase</keyword>
<evidence type="ECO:0000256" key="5">
    <source>
        <dbReference type="ARBA" id="ARBA00022801"/>
    </source>
</evidence>
<evidence type="ECO:0000256" key="3">
    <source>
        <dbReference type="ARBA" id="ARBA00022722"/>
    </source>
</evidence>
<keyword evidence="4" id="KW-0255">Endonuclease</keyword>
<name>A0A9Q3CXL1_9BASI</name>
<dbReference type="Pfam" id="PF17917">
    <property type="entry name" value="RT_RNaseH"/>
    <property type="match status" value="1"/>
</dbReference>
<feature type="region of interest" description="Disordered" evidence="7">
    <location>
        <begin position="1"/>
        <end position="20"/>
    </location>
</feature>
<dbReference type="PANTHER" id="PTHR34072">
    <property type="entry name" value="ENZYMATIC POLYPROTEIN-RELATED"/>
    <property type="match status" value="1"/>
</dbReference>
<evidence type="ECO:0000313" key="10">
    <source>
        <dbReference type="Proteomes" id="UP000765509"/>
    </source>
</evidence>
<keyword evidence="10" id="KW-1185">Reference proteome</keyword>
<dbReference type="GO" id="GO:0004519">
    <property type="term" value="F:endonuclease activity"/>
    <property type="evidence" value="ECO:0007669"/>
    <property type="project" value="UniProtKB-KW"/>
</dbReference>
<dbReference type="GO" id="GO:0003964">
    <property type="term" value="F:RNA-directed DNA polymerase activity"/>
    <property type="evidence" value="ECO:0007669"/>
    <property type="project" value="UniProtKB-KW"/>
</dbReference>
<organism evidence="9 10">
    <name type="scientific">Austropuccinia psidii MF-1</name>
    <dbReference type="NCBI Taxonomy" id="1389203"/>
    <lineage>
        <taxon>Eukaryota</taxon>
        <taxon>Fungi</taxon>
        <taxon>Dikarya</taxon>
        <taxon>Basidiomycota</taxon>
        <taxon>Pucciniomycotina</taxon>
        <taxon>Pucciniomycetes</taxon>
        <taxon>Pucciniales</taxon>
        <taxon>Sphaerophragmiaceae</taxon>
        <taxon>Austropuccinia</taxon>
    </lineage>
</organism>
<evidence type="ECO:0000256" key="4">
    <source>
        <dbReference type="ARBA" id="ARBA00022759"/>
    </source>
</evidence>
<gene>
    <name evidence="9" type="ORF">O181_029996</name>
</gene>
<dbReference type="InterPro" id="IPR043502">
    <property type="entry name" value="DNA/RNA_pol_sf"/>
</dbReference>
<evidence type="ECO:0000256" key="2">
    <source>
        <dbReference type="ARBA" id="ARBA00022695"/>
    </source>
</evidence>
<dbReference type="PANTHER" id="PTHR34072:SF52">
    <property type="entry name" value="RIBONUCLEASE H"/>
    <property type="match status" value="1"/>
</dbReference>
<dbReference type="OrthoDB" id="3252467at2759"/>
<evidence type="ECO:0000256" key="1">
    <source>
        <dbReference type="ARBA" id="ARBA00022679"/>
    </source>
</evidence>
<dbReference type="AlphaFoldDB" id="A0A9Q3CXL1"/>
<evidence type="ECO:0000256" key="7">
    <source>
        <dbReference type="SAM" id="MobiDB-lite"/>
    </source>
</evidence>
<dbReference type="Proteomes" id="UP000765509">
    <property type="component" value="Unassembled WGS sequence"/>
</dbReference>
<dbReference type="EMBL" id="AVOT02010499">
    <property type="protein sequence ID" value="MBW0490281.1"/>
    <property type="molecule type" value="Genomic_DNA"/>
</dbReference>
<feature type="domain" description="Reverse transcriptase RNase H-like" evidence="8">
    <location>
        <begin position="71"/>
        <end position="176"/>
    </location>
</feature>
<dbReference type="GO" id="GO:0016787">
    <property type="term" value="F:hydrolase activity"/>
    <property type="evidence" value="ECO:0007669"/>
    <property type="project" value="UniProtKB-KW"/>
</dbReference>
<proteinExistence type="predicted"/>
<evidence type="ECO:0000259" key="8">
    <source>
        <dbReference type="Pfam" id="PF17917"/>
    </source>
</evidence>
<comment type="caution">
    <text evidence="9">The sequence shown here is derived from an EMBL/GenBank/DDBJ whole genome shotgun (WGS) entry which is preliminary data.</text>
</comment>
<dbReference type="CDD" id="cd09274">
    <property type="entry name" value="RNase_HI_RT_Ty3"/>
    <property type="match status" value="1"/>
</dbReference>
<reference evidence="9" key="1">
    <citation type="submission" date="2021-03" db="EMBL/GenBank/DDBJ databases">
        <title>Draft genome sequence of rust myrtle Austropuccinia psidii MF-1, a brazilian biotype.</title>
        <authorList>
            <person name="Quecine M.C."/>
            <person name="Pachon D.M.R."/>
            <person name="Bonatelli M.L."/>
            <person name="Correr F.H."/>
            <person name="Franceschini L.M."/>
            <person name="Leite T.F."/>
            <person name="Margarido G.R.A."/>
            <person name="Almeida C.A."/>
            <person name="Ferrarezi J.A."/>
            <person name="Labate C.A."/>
        </authorList>
    </citation>
    <scope>NUCLEOTIDE SEQUENCE</scope>
    <source>
        <strain evidence="9">MF-1</strain>
    </source>
</reference>
<keyword evidence="6" id="KW-0695">RNA-directed DNA polymerase</keyword>
<keyword evidence="1" id="KW-0808">Transferase</keyword>
<accession>A0A9Q3CXL1</accession>
<evidence type="ECO:0000313" key="9">
    <source>
        <dbReference type="EMBL" id="MBW0490281.1"/>
    </source>
</evidence>